<comment type="caution">
    <text evidence="1">The sequence shown here is derived from an EMBL/GenBank/DDBJ whole genome shotgun (WGS) entry which is preliminary data.</text>
</comment>
<feature type="non-terminal residue" evidence="1">
    <location>
        <position position="272"/>
    </location>
</feature>
<dbReference type="EMBL" id="BARS01021108">
    <property type="protein sequence ID" value="GAG13707.1"/>
    <property type="molecule type" value="Genomic_DNA"/>
</dbReference>
<dbReference type="AlphaFoldDB" id="X0VRC5"/>
<proteinExistence type="predicted"/>
<protein>
    <recommendedName>
        <fullName evidence="2">Large polyvalent protein associated domain-containing protein</fullName>
    </recommendedName>
</protein>
<name>X0VRC5_9ZZZZ</name>
<accession>X0VRC5</accession>
<sequence length="272" mass="30860">FVYEKGQRKAIYLSPEMSKEWIVSSPEMTYRLSQLVRMSSGSPVLRTFATGINWGFAVANLPRDVMHTWYAARVYENGKWQPVYSMHMPIFAAEIGRDLATVALDSIVRGRRYKEYMKEGGGMEFLVHQGRIFQRGRHLEGPIDKVNDFLGYLGETSELMTRLAIRERVIRRRAGEKDISMEKARKDKDITREATFAARDYMDFGQGGGITKAADNAIPYLNAAVQGTRGLFRAFKDNPVISTYKLSQFALLTTGLYVASQKLCPKTMQGLQ</sequence>
<evidence type="ECO:0000313" key="1">
    <source>
        <dbReference type="EMBL" id="GAG13707.1"/>
    </source>
</evidence>
<feature type="non-terminal residue" evidence="1">
    <location>
        <position position="1"/>
    </location>
</feature>
<evidence type="ECO:0008006" key="2">
    <source>
        <dbReference type="Google" id="ProtNLM"/>
    </source>
</evidence>
<gene>
    <name evidence="1" type="ORF">S01H1_33953</name>
</gene>
<reference evidence="1" key="1">
    <citation type="journal article" date="2014" name="Front. Microbiol.">
        <title>High frequency of phylogenetically diverse reductive dehalogenase-homologous genes in deep subseafloor sedimentary metagenomes.</title>
        <authorList>
            <person name="Kawai M."/>
            <person name="Futagami T."/>
            <person name="Toyoda A."/>
            <person name="Takaki Y."/>
            <person name="Nishi S."/>
            <person name="Hori S."/>
            <person name="Arai W."/>
            <person name="Tsubouchi T."/>
            <person name="Morono Y."/>
            <person name="Uchiyama I."/>
            <person name="Ito T."/>
            <person name="Fujiyama A."/>
            <person name="Inagaki F."/>
            <person name="Takami H."/>
        </authorList>
    </citation>
    <scope>NUCLEOTIDE SEQUENCE</scope>
    <source>
        <strain evidence="1">Expedition CK06-06</strain>
    </source>
</reference>
<organism evidence="1">
    <name type="scientific">marine sediment metagenome</name>
    <dbReference type="NCBI Taxonomy" id="412755"/>
    <lineage>
        <taxon>unclassified sequences</taxon>
        <taxon>metagenomes</taxon>
        <taxon>ecological metagenomes</taxon>
    </lineage>
</organism>